<organism evidence="2 3">
    <name type="scientific">Eumeta variegata</name>
    <name type="common">Bagworm moth</name>
    <name type="synonym">Eumeta japonica</name>
    <dbReference type="NCBI Taxonomy" id="151549"/>
    <lineage>
        <taxon>Eukaryota</taxon>
        <taxon>Metazoa</taxon>
        <taxon>Ecdysozoa</taxon>
        <taxon>Arthropoda</taxon>
        <taxon>Hexapoda</taxon>
        <taxon>Insecta</taxon>
        <taxon>Pterygota</taxon>
        <taxon>Neoptera</taxon>
        <taxon>Endopterygota</taxon>
        <taxon>Lepidoptera</taxon>
        <taxon>Glossata</taxon>
        <taxon>Ditrysia</taxon>
        <taxon>Tineoidea</taxon>
        <taxon>Psychidae</taxon>
        <taxon>Oiketicinae</taxon>
        <taxon>Eumeta</taxon>
    </lineage>
</organism>
<dbReference type="AlphaFoldDB" id="A0A4C1Y8U7"/>
<evidence type="ECO:0000313" key="2">
    <source>
        <dbReference type="EMBL" id="GBP72348.1"/>
    </source>
</evidence>
<proteinExistence type="predicted"/>
<evidence type="ECO:0000313" key="3">
    <source>
        <dbReference type="Proteomes" id="UP000299102"/>
    </source>
</evidence>
<keyword evidence="3" id="KW-1185">Reference proteome</keyword>
<gene>
    <name evidence="2" type="ORF">EVAR_55116_1</name>
</gene>
<reference evidence="2 3" key="1">
    <citation type="journal article" date="2019" name="Commun. Biol.">
        <title>The bagworm genome reveals a unique fibroin gene that provides high tensile strength.</title>
        <authorList>
            <person name="Kono N."/>
            <person name="Nakamura H."/>
            <person name="Ohtoshi R."/>
            <person name="Tomita M."/>
            <person name="Numata K."/>
            <person name="Arakawa K."/>
        </authorList>
    </citation>
    <scope>NUCLEOTIDE SEQUENCE [LARGE SCALE GENOMIC DNA]</scope>
</reference>
<dbReference type="Proteomes" id="UP000299102">
    <property type="component" value="Unassembled WGS sequence"/>
</dbReference>
<sequence length="231" mass="26283">MVSCIGCVLINCAATAHDGRSPKAKKKRREDLNRNKNRSRSLPNQQQKKPRREGEASRRPRVSYTDAMANNEPITHDIARQDPKQKLETNYVSYWKSEHDTITIGVNDIRSTDLQHTNNNETGNLFSERMYPCISDCKTEEQVAAKFTETCLVHDNTIDPEDQATFTTCPYKPFEAATFEEVRKACYQTKNQKAPGPDQTQVYAFKIADPAIKNAITHFVSNILYTGYFPA</sequence>
<evidence type="ECO:0000256" key="1">
    <source>
        <dbReference type="SAM" id="MobiDB-lite"/>
    </source>
</evidence>
<feature type="region of interest" description="Disordered" evidence="1">
    <location>
        <begin position="17"/>
        <end position="70"/>
    </location>
</feature>
<accession>A0A4C1Y8U7</accession>
<comment type="caution">
    <text evidence="2">The sequence shown here is derived from an EMBL/GenBank/DDBJ whole genome shotgun (WGS) entry which is preliminary data.</text>
</comment>
<protein>
    <submittedName>
        <fullName evidence="2">Uncharacterized protein</fullName>
    </submittedName>
</protein>
<name>A0A4C1Y8U7_EUMVA</name>
<dbReference type="EMBL" id="BGZK01001142">
    <property type="protein sequence ID" value="GBP72348.1"/>
    <property type="molecule type" value="Genomic_DNA"/>
</dbReference>